<dbReference type="SUPFAM" id="SSF56601">
    <property type="entry name" value="beta-lactamase/transpeptidase-like"/>
    <property type="match status" value="1"/>
</dbReference>
<dbReference type="PANTHER" id="PTHR22935:SF97">
    <property type="entry name" value="BETA-LACTAMASE-RELATED DOMAIN-CONTAINING PROTEIN"/>
    <property type="match status" value="1"/>
</dbReference>
<sequence length="568" mass="60205">MIFRASFLGPLLALAVGSTAAIMATDDVPLLGPVFLSNFDPSDSKAIRNAISDFPNVIEKLFDTEELNRTDLVFAVDVFSAATNKSLYSYYHVGEGKNETLTSGELNDGTIGRLGSVSKLFTTYAILAKAGIEIFSHPVTRYLPELAGNSSGSLLEHVRWEDVTVGALAAHQAGSGGASDFLQKFAQNPEKLTSREFLKFMRDEKHPVVTPFRTAVYSDGGFSILGQVLQRISGQSYGDAMEDILFKPLGLDDMSAKVPTGSDLNAINRTTIDNTSSWGLDIDVVASSGGLYASGADLRATGLSILNSELLSSATTREWMKPRSGTGSLVELVGAPWEITRLTLPVTPDSNRTRISDLYSKAGGNGDYTAMLALSPDHGIGFSLLLAGSTATGARWPLREAVGSTFLPAAELAAVENARRNLAGTFAQKGSKGTNLTLSVDGDHPGLGVESFFFEGADSKAVLVGGSEGANASVRVYPTGPNSFSKSLSALYKTNGTISVAHRAVGQRLPFPPRVAAEGGKGGYFDTSFTWMNIDFAGPVDELILNLVDGKVVSVTSTGWEVVLERAE</sequence>
<evidence type="ECO:0000313" key="5">
    <source>
        <dbReference type="Proteomes" id="UP000777438"/>
    </source>
</evidence>
<keyword evidence="1" id="KW-0732">Signal</keyword>
<feature type="domain" description="Beta-lactamase-related" evidence="2">
    <location>
        <begin position="105"/>
        <end position="390"/>
    </location>
</feature>
<organism evidence="4 5">
    <name type="scientific">Thelonectria olida</name>
    <dbReference type="NCBI Taxonomy" id="1576542"/>
    <lineage>
        <taxon>Eukaryota</taxon>
        <taxon>Fungi</taxon>
        <taxon>Dikarya</taxon>
        <taxon>Ascomycota</taxon>
        <taxon>Pezizomycotina</taxon>
        <taxon>Sordariomycetes</taxon>
        <taxon>Hypocreomycetidae</taxon>
        <taxon>Hypocreales</taxon>
        <taxon>Nectriaceae</taxon>
        <taxon>Thelonectria</taxon>
    </lineage>
</organism>
<comment type="caution">
    <text evidence="4">The sequence shown here is derived from an EMBL/GenBank/DDBJ whole genome shotgun (WGS) entry which is preliminary data.</text>
</comment>
<accession>A0A9P9ASM6</accession>
<dbReference type="Proteomes" id="UP000777438">
    <property type="component" value="Unassembled WGS sequence"/>
</dbReference>
<name>A0A9P9ASM6_9HYPO</name>
<dbReference type="InterPro" id="IPR051478">
    <property type="entry name" value="Beta-lactamase-like_AB/R"/>
</dbReference>
<dbReference type="AlphaFoldDB" id="A0A9P9ASM6"/>
<evidence type="ECO:0000259" key="2">
    <source>
        <dbReference type="Pfam" id="PF00144"/>
    </source>
</evidence>
<dbReference type="InterPro" id="IPR012338">
    <property type="entry name" value="Beta-lactam/transpept-like"/>
</dbReference>
<dbReference type="OrthoDB" id="6220758at2759"/>
<evidence type="ECO:0000313" key="4">
    <source>
        <dbReference type="EMBL" id="KAH6893010.1"/>
    </source>
</evidence>
<protein>
    <submittedName>
        <fullName evidence="4">Beta-lactamase/transpeptidase-like protein</fullName>
    </submittedName>
</protein>
<dbReference type="InterPro" id="IPR001466">
    <property type="entry name" value="Beta-lactam-related"/>
</dbReference>
<reference evidence="4 5" key="1">
    <citation type="journal article" date="2021" name="Nat. Commun.">
        <title>Genetic determinants of endophytism in the Arabidopsis root mycobiome.</title>
        <authorList>
            <person name="Mesny F."/>
            <person name="Miyauchi S."/>
            <person name="Thiergart T."/>
            <person name="Pickel B."/>
            <person name="Atanasova L."/>
            <person name="Karlsson M."/>
            <person name="Huettel B."/>
            <person name="Barry K.W."/>
            <person name="Haridas S."/>
            <person name="Chen C."/>
            <person name="Bauer D."/>
            <person name="Andreopoulos W."/>
            <person name="Pangilinan J."/>
            <person name="LaButti K."/>
            <person name="Riley R."/>
            <person name="Lipzen A."/>
            <person name="Clum A."/>
            <person name="Drula E."/>
            <person name="Henrissat B."/>
            <person name="Kohler A."/>
            <person name="Grigoriev I.V."/>
            <person name="Martin F.M."/>
            <person name="Hacquard S."/>
        </authorList>
    </citation>
    <scope>NUCLEOTIDE SEQUENCE [LARGE SCALE GENOMIC DNA]</scope>
    <source>
        <strain evidence="4 5">MPI-CAGE-CH-0241</strain>
    </source>
</reference>
<dbReference type="PANTHER" id="PTHR22935">
    <property type="entry name" value="PENICILLIN-BINDING PROTEIN"/>
    <property type="match status" value="1"/>
</dbReference>
<dbReference type="EMBL" id="JAGPYM010000006">
    <property type="protein sequence ID" value="KAH6893010.1"/>
    <property type="molecule type" value="Genomic_DNA"/>
</dbReference>
<feature type="domain" description="Beta-lactamase-like ARB-00930-like C-terminal" evidence="3">
    <location>
        <begin position="415"/>
        <end position="567"/>
    </location>
</feature>
<dbReference type="Pfam" id="PF26335">
    <property type="entry name" value="ARB_00930_C"/>
    <property type="match status" value="1"/>
</dbReference>
<dbReference type="Pfam" id="PF00144">
    <property type="entry name" value="Beta-lactamase"/>
    <property type="match status" value="1"/>
</dbReference>
<evidence type="ECO:0000259" key="3">
    <source>
        <dbReference type="Pfam" id="PF26335"/>
    </source>
</evidence>
<dbReference type="InterPro" id="IPR058664">
    <property type="entry name" value="ARB_00930-like_C"/>
</dbReference>
<keyword evidence="5" id="KW-1185">Reference proteome</keyword>
<evidence type="ECO:0000256" key="1">
    <source>
        <dbReference type="SAM" id="SignalP"/>
    </source>
</evidence>
<gene>
    <name evidence="4" type="ORF">B0T10DRAFT_457127</name>
</gene>
<feature type="signal peptide" evidence="1">
    <location>
        <begin position="1"/>
        <end position="21"/>
    </location>
</feature>
<feature type="chain" id="PRO_5040488551" evidence="1">
    <location>
        <begin position="22"/>
        <end position="568"/>
    </location>
</feature>
<proteinExistence type="predicted"/>
<dbReference type="Gene3D" id="3.40.710.10">
    <property type="entry name" value="DD-peptidase/beta-lactamase superfamily"/>
    <property type="match status" value="1"/>
</dbReference>